<dbReference type="KEGG" id="tvi:Thivi_4616"/>
<dbReference type="HOGENOM" id="CLU_1795609_0_0_6"/>
<dbReference type="OrthoDB" id="9969569at2"/>
<dbReference type="EMBL" id="CP003154">
    <property type="protein sequence ID" value="AFL76407.1"/>
    <property type="molecule type" value="Genomic_DNA"/>
</dbReference>
<sequence>MKTTNTRFAEIPVLGIDANFFSVNAGIPASFALNEAAAMTASAIETLINAASNLEPTSDASAIHCAIYTLQSACGLIESITRAVEIADPAPNPDAEPLTDDERDAVVRIARNIVNLRPELPLPRNLARAMLAAVEWAPNDGGVA</sequence>
<dbReference type="Proteomes" id="UP000006062">
    <property type="component" value="Chromosome"/>
</dbReference>
<dbReference type="AlphaFoldDB" id="I3YHD9"/>
<gene>
    <name evidence="1" type="ordered locus">Thivi_4616</name>
</gene>
<evidence type="ECO:0000313" key="1">
    <source>
        <dbReference type="EMBL" id="AFL76407.1"/>
    </source>
</evidence>
<dbReference type="RefSeq" id="WP_014780775.1">
    <property type="nucleotide sequence ID" value="NC_018012.1"/>
</dbReference>
<keyword evidence="2" id="KW-1185">Reference proteome</keyword>
<dbReference type="STRING" id="765911.Thivi_4616"/>
<protein>
    <submittedName>
        <fullName evidence="1">Uncharacterized protein</fullName>
    </submittedName>
</protein>
<accession>I3YHD9</accession>
<evidence type="ECO:0000313" key="2">
    <source>
        <dbReference type="Proteomes" id="UP000006062"/>
    </source>
</evidence>
<name>I3YHD9_THIV6</name>
<proteinExistence type="predicted"/>
<reference evidence="1 2" key="1">
    <citation type="submission" date="2012-06" db="EMBL/GenBank/DDBJ databases">
        <title>Complete sequence of Thiocystis violascens DSM 198.</title>
        <authorList>
            <consortium name="US DOE Joint Genome Institute"/>
            <person name="Lucas S."/>
            <person name="Han J."/>
            <person name="Lapidus A."/>
            <person name="Cheng J.-F."/>
            <person name="Goodwin L."/>
            <person name="Pitluck S."/>
            <person name="Peters L."/>
            <person name="Ovchinnikova G."/>
            <person name="Teshima H."/>
            <person name="Detter J.C."/>
            <person name="Han C."/>
            <person name="Tapia R."/>
            <person name="Land M."/>
            <person name="Hauser L."/>
            <person name="Kyrpides N."/>
            <person name="Ivanova N."/>
            <person name="Pagani I."/>
            <person name="Vogl K."/>
            <person name="Liu Z."/>
            <person name="Frigaard N.-U."/>
            <person name="Bryant D."/>
            <person name="Woyke T."/>
        </authorList>
    </citation>
    <scope>NUCLEOTIDE SEQUENCE [LARGE SCALE GENOMIC DNA]</scope>
    <source>
        <strain evidence="2">ATCC 17096 / DSM 198 / 6111</strain>
    </source>
</reference>
<organism evidence="1 2">
    <name type="scientific">Thiocystis violascens (strain ATCC 17096 / DSM 198 / 6111)</name>
    <name type="common">Chromatium violascens</name>
    <dbReference type="NCBI Taxonomy" id="765911"/>
    <lineage>
        <taxon>Bacteria</taxon>
        <taxon>Pseudomonadati</taxon>
        <taxon>Pseudomonadota</taxon>
        <taxon>Gammaproteobacteria</taxon>
        <taxon>Chromatiales</taxon>
        <taxon>Chromatiaceae</taxon>
        <taxon>Thiocystis</taxon>
    </lineage>
</organism>